<accession>A0A1N7RZQ8</accession>
<dbReference type="InterPro" id="IPR013762">
    <property type="entry name" value="Integrase-like_cat_sf"/>
</dbReference>
<evidence type="ECO:0000256" key="1">
    <source>
        <dbReference type="ARBA" id="ARBA00023172"/>
    </source>
</evidence>
<dbReference type="Gene3D" id="1.10.443.10">
    <property type="entry name" value="Intergrase catalytic core"/>
    <property type="match status" value="1"/>
</dbReference>
<dbReference type="GO" id="GO:0015074">
    <property type="term" value="P:DNA integration"/>
    <property type="evidence" value="ECO:0007669"/>
    <property type="project" value="InterPro"/>
</dbReference>
<keyword evidence="1" id="KW-0233">DNA recombination</keyword>
<gene>
    <name evidence="2" type="ORF">BN2475_270027</name>
</gene>
<name>A0A1N7RZQ8_9BURK</name>
<sequence>MHLICHARTFISRTPHPKLVEESAVEAVEQTTHAWSKRTVMLSCIRTQGDVETPVVKTLDLLSTGYRRGGLLEEILASSECPISEVRACHFIRLLNRAAHNPDAKDIFNTAIAKLFPRDLSRLISHLDNVIDGYGGVSRSIPIGNFKHFLVQCRTPLADGELIKNIKLASRHKEVRRTKAPQHNLYVPDIFDGNFLAKELSSINFEDLADRDEKAKAILEKSVTETRAVCEQIITRHDKLVKHLERLSNTELPESIPKRIRSAVARGSLPHLRHWAQISPEDLLHLHTYVIDKAKAHQGNRIQVVFREKLNEFWSLPNCPPCETFSMLLSRHYLPRTVITACFVLLLDNIGWNWPTLRSVNLENIVEDDSGYTIQGVKHKTGQIQKAELTDLPQADDIDLAEADDEEEDELEAGFSTLPPKKVTDPLCTHAIELLMQHRRNIDKYFKPRSKSIFVSMSFTTRNSPTFLFEVGRLPLYLKTFCRLTGLEEFTFSDLRHRAAHTRYLATGRDIIQTQLFLGHAAADVTTVYLNSTIIRLLGEANLLKYVTLLSDCVFYATGRKDKLDARQLARVKKNNLLLFPPSTLEDKGVDCIADRWVDSFGKMPFLIGKPEVAHIALQYRLYTRNLPALVQAGHERFVARHLPRIVFCCALYQVVAIGPLSQELKRFEAGYAKSS</sequence>
<dbReference type="EMBL" id="CYGX02000027">
    <property type="protein sequence ID" value="SIT40639.1"/>
    <property type="molecule type" value="Genomic_DNA"/>
</dbReference>
<dbReference type="STRING" id="1247936.BN2475_270027"/>
<evidence type="ECO:0000313" key="2">
    <source>
        <dbReference type="EMBL" id="SIT40639.1"/>
    </source>
</evidence>
<keyword evidence="3" id="KW-1185">Reference proteome</keyword>
<protein>
    <submittedName>
        <fullName evidence="2">Uncharacterized protein</fullName>
    </submittedName>
</protein>
<reference evidence="2 3" key="1">
    <citation type="submission" date="2016-12" db="EMBL/GenBank/DDBJ databases">
        <authorList>
            <person name="Song W.-J."/>
            <person name="Kurnit D.M."/>
        </authorList>
    </citation>
    <scope>NUCLEOTIDE SEQUENCE [LARGE SCALE GENOMIC DNA]</scope>
    <source>
        <strain evidence="2 3">STM7296</strain>
    </source>
</reference>
<dbReference type="InterPro" id="IPR011010">
    <property type="entry name" value="DNA_brk_join_enz"/>
</dbReference>
<evidence type="ECO:0000313" key="3">
    <source>
        <dbReference type="Proteomes" id="UP000187012"/>
    </source>
</evidence>
<dbReference type="SUPFAM" id="SSF56349">
    <property type="entry name" value="DNA breaking-rejoining enzymes"/>
    <property type="match status" value="1"/>
</dbReference>
<organism evidence="2 3">
    <name type="scientific">Paraburkholderia ribeironis</name>
    <dbReference type="NCBI Taxonomy" id="1247936"/>
    <lineage>
        <taxon>Bacteria</taxon>
        <taxon>Pseudomonadati</taxon>
        <taxon>Pseudomonadota</taxon>
        <taxon>Betaproteobacteria</taxon>
        <taxon>Burkholderiales</taxon>
        <taxon>Burkholderiaceae</taxon>
        <taxon>Paraburkholderia</taxon>
    </lineage>
</organism>
<dbReference type="Proteomes" id="UP000187012">
    <property type="component" value="Unassembled WGS sequence"/>
</dbReference>
<dbReference type="GO" id="GO:0003677">
    <property type="term" value="F:DNA binding"/>
    <property type="evidence" value="ECO:0007669"/>
    <property type="project" value="InterPro"/>
</dbReference>
<proteinExistence type="predicted"/>
<dbReference type="AlphaFoldDB" id="A0A1N7RZQ8"/>
<dbReference type="GO" id="GO:0006310">
    <property type="term" value="P:DNA recombination"/>
    <property type="evidence" value="ECO:0007669"/>
    <property type="project" value="UniProtKB-KW"/>
</dbReference>